<dbReference type="Proteomes" id="UP000000267">
    <property type="component" value="Unassembled WGS sequence"/>
</dbReference>
<dbReference type="GO" id="GO:0034501">
    <property type="term" value="P:protein localization to kinetochore"/>
    <property type="evidence" value="ECO:0007669"/>
    <property type="project" value="TreeGrafter"/>
</dbReference>
<dbReference type="GO" id="GO:0007094">
    <property type="term" value="P:mitotic spindle assembly checkpoint signaling"/>
    <property type="evidence" value="ECO:0007669"/>
    <property type="project" value="TreeGrafter"/>
</dbReference>
<feature type="region of interest" description="Disordered" evidence="2">
    <location>
        <begin position="331"/>
        <end position="354"/>
    </location>
</feature>
<dbReference type="eggNOG" id="ENOG502S20P">
    <property type="taxonomic scope" value="Eukaryota"/>
</dbReference>
<evidence type="ECO:0000259" key="3">
    <source>
        <dbReference type="SMART" id="SM00787"/>
    </source>
</evidence>
<proteinExistence type="predicted"/>
<dbReference type="KEGG" id="vpo:Kpol_1002p72"/>
<dbReference type="AlphaFoldDB" id="A7TEA3"/>
<feature type="compositionally biased region" description="Acidic residues" evidence="2">
    <location>
        <begin position="294"/>
        <end position="303"/>
    </location>
</feature>
<evidence type="ECO:0000256" key="1">
    <source>
        <dbReference type="SAM" id="Coils"/>
    </source>
</evidence>
<feature type="compositionally biased region" description="Basic and acidic residues" evidence="2">
    <location>
        <begin position="93"/>
        <end position="105"/>
    </location>
</feature>
<dbReference type="STRING" id="436907.A7TEA3"/>
<dbReference type="PANTHER" id="PTHR28260">
    <property type="entry name" value="SPINDLE POLE BODY COMPONENT SPC105"/>
    <property type="match status" value="1"/>
</dbReference>
<dbReference type="FunCoup" id="A7TEA3">
    <property type="interactions" value="110"/>
</dbReference>
<name>A7TEA3_VANPO</name>
<dbReference type="RefSeq" id="XP_001647283.1">
    <property type="nucleotide sequence ID" value="XM_001647233.1"/>
</dbReference>
<dbReference type="EMBL" id="DS480379">
    <property type="protein sequence ID" value="EDO19425.1"/>
    <property type="molecule type" value="Genomic_DNA"/>
</dbReference>
<dbReference type="GO" id="GO:1990758">
    <property type="term" value="P:mitotic sister chromatid biorientation"/>
    <property type="evidence" value="ECO:0007669"/>
    <property type="project" value="TreeGrafter"/>
</dbReference>
<sequence>MTGSQLPNDKGIDQPAKGILKSDKGNNGGELTSDGVVTGSINLPLFPLTKSDVLEGNNTTSRINTINLQNKINRRVSFAPDVTLHSFDFVPEQNRKQREPRRKVVSEPVNEPIGNDDGNSRDEALVTSTQREDKVTEGEIINGEQKKNDDIEDILNEDLEDDSMDITQLFNKHGSKQTDDQFNEPNELSKLNETMELTKIIVPLKSNTDEQNETMEMTEIQVPQIVDSSQPMDVTEIYQKTQSMDMLENNDGETLEFTEIKVPKLTIKNDKDGRIKPKRRKLSVDGSYKASNEELPENTVEPEDQENFGLEISDDEMELTQMERMSPIKLRNLTGTSTQTNTESDKEKDKTNDKELVISQKTSPFVEGTNDKEFQSYSIKEFLKEINISFKIDNEVGNSDESTLNFTLIDPAQITGIRINQLYNTYYVDIPILEMNTFISKELLRRISQSKVLFEDLEERVIKESPPLLFREYFSSEAEIKNIAKSQLQLVKKYSSLEAKKAWYEWRIQHLVGIKNVLIENLSILKEEFEKVNTDLENIQEIKNKVESLKDRIRQEIKLIRELPPDYYQNHPNLKDKLRLEQLKQELVSHSVKIGQIKELQNKRNDVLTKISKTKESLSQTKLELENSNRAQRLDSHFSEFELNRLKNRFSMFQTLSGIEFVSLKKSTLIVKSPIEEFPEIVIDLSKIGKTKDIRKAVKLTSSNENEFYHYFFTLLLANVTVRNGDNFLHTLSELIKELNSSRLLLAQYKSLEMLFPVSFVQSNDKLKTTAIEITDYDIRTNSKVKFYLSVKDFINLGLYNFGKLFISVKILRGESISKDDLFMRITKKINKLIPWINENSINIVIS</sequence>
<evidence type="ECO:0000313" key="5">
    <source>
        <dbReference type="Proteomes" id="UP000000267"/>
    </source>
</evidence>
<feature type="region of interest" description="Disordered" evidence="2">
    <location>
        <begin position="91"/>
        <end position="137"/>
    </location>
</feature>
<dbReference type="PANTHER" id="PTHR28260:SF1">
    <property type="entry name" value="SPINDLE POLE BODY COMPONENT SPC105"/>
    <property type="match status" value="1"/>
</dbReference>
<accession>A7TEA3</accession>
<feature type="coiled-coil region" evidence="1">
    <location>
        <begin position="519"/>
        <end position="617"/>
    </location>
</feature>
<dbReference type="InterPro" id="IPR013253">
    <property type="entry name" value="Spc7_domain"/>
</dbReference>
<reference evidence="4 5" key="1">
    <citation type="journal article" date="2007" name="Proc. Natl. Acad. Sci. U.S.A.">
        <title>Independent sorting-out of thousands of duplicated gene pairs in two yeast species descended from a whole-genome duplication.</title>
        <authorList>
            <person name="Scannell D.R."/>
            <person name="Frank A.C."/>
            <person name="Conant G.C."/>
            <person name="Byrne K.P."/>
            <person name="Woolfit M."/>
            <person name="Wolfe K.H."/>
        </authorList>
    </citation>
    <scope>NUCLEOTIDE SEQUENCE [LARGE SCALE GENOMIC DNA]</scope>
    <source>
        <strain evidence="5">ATCC 22028 / DSM 70294 / BCRC 21397 / CBS 2163 / NBRC 10782 / NRRL Y-8283 / UCD 57-17</strain>
    </source>
</reference>
<feature type="domain" description="Spc7 kinetochore protein" evidence="3">
    <location>
        <begin position="367"/>
        <end position="684"/>
    </location>
</feature>
<dbReference type="OMA" id="HSFDFVP"/>
<evidence type="ECO:0000256" key="2">
    <source>
        <dbReference type="SAM" id="MobiDB-lite"/>
    </source>
</evidence>
<dbReference type="Pfam" id="PF08317">
    <property type="entry name" value="Spc7"/>
    <property type="match status" value="1"/>
</dbReference>
<dbReference type="GO" id="GO:0000776">
    <property type="term" value="C:kinetochore"/>
    <property type="evidence" value="ECO:0007669"/>
    <property type="project" value="TreeGrafter"/>
</dbReference>
<dbReference type="OrthoDB" id="5592879at2759"/>
<dbReference type="InParanoid" id="A7TEA3"/>
<feature type="region of interest" description="Disordered" evidence="2">
    <location>
        <begin position="271"/>
        <end position="303"/>
    </location>
</feature>
<feature type="compositionally biased region" description="Polar residues" evidence="2">
    <location>
        <begin position="333"/>
        <end position="342"/>
    </location>
</feature>
<protein>
    <recommendedName>
        <fullName evidence="3">Spc7 kinetochore protein domain-containing protein</fullName>
    </recommendedName>
</protein>
<feature type="compositionally biased region" description="Basic and acidic residues" evidence="2">
    <location>
        <begin position="343"/>
        <end position="354"/>
    </location>
</feature>
<gene>
    <name evidence="4" type="ORF">Kpol_1002p72</name>
</gene>
<organism evidence="5">
    <name type="scientific">Vanderwaltozyma polyspora (strain ATCC 22028 / DSM 70294 / BCRC 21397 / CBS 2163 / NBRC 10782 / NRRL Y-8283 / UCD 57-17)</name>
    <name type="common">Kluyveromyces polysporus</name>
    <dbReference type="NCBI Taxonomy" id="436907"/>
    <lineage>
        <taxon>Eukaryota</taxon>
        <taxon>Fungi</taxon>
        <taxon>Dikarya</taxon>
        <taxon>Ascomycota</taxon>
        <taxon>Saccharomycotina</taxon>
        <taxon>Saccharomycetes</taxon>
        <taxon>Saccharomycetales</taxon>
        <taxon>Saccharomycetaceae</taxon>
        <taxon>Vanderwaltozyma</taxon>
    </lineage>
</organism>
<dbReference type="HOGENOM" id="CLU_012537_0_0_1"/>
<dbReference type="SMART" id="SM00787">
    <property type="entry name" value="Spc7"/>
    <property type="match status" value="1"/>
</dbReference>
<keyword evidence="5" id="KW-1185">Reference proteome</keyword>
<feature type="compositionally biased region" description="Basic and acidic residues" evidence="2">
    <location>
        <begin position="118"/>
        <end position="137"/>
    </location>
</feature>
<evidence type="ECO:0000313" key="4">
    <source>
        <dbReference type="EMBL" id="EDO19425.1"/>
    </source>
</evidence>
<dbReference type="GeneID" id="5547775"/>
<keyword evidence="1" id="KW-0175">Coiled coil</keyword>
<dbReference type="InterPro" id="IPR033338">
    <property type="entry name" value="Spc105/Spc7"/>
</dbReference>
<feature type="region of interest" description="Disordered" evidence="2">
    <location>
        <begin position="1"/>
        <end position="33"/>
    </location>
</feature>